<evidence type="ECO:0000313" key="7">
    <source>
        <dbReference type="EMBL" id="CAG7723458.1"/>
    </source>
</evidence>
<keyword evidence="8" id="KW-1185">Reference proteome</keyword>
<proteinExistence type="inferred from homology"/>
<feature type="chain" id="PRO_5035196950" description="S-protein homolog" evidence="6">
    <location>
        <begin position="21"/>
        <end position="141"/>
    </location>
</feature>
<evidence type="ECO:0000256" key="6">
    <source>
        <dbReference type="SAM" id="SignalP"/>
    </source>
</evidence>
<dbReference type="EMBL" id="CAJVCH010099338">
    <property type="protein sequence ID" value="CAG7723458.1"/>
    <property type="molecule type" value="Genomic_DNA"/>
</dbReference>
<evidence type="ECO:0000313" key="8">
    <source>
        <dbReference type="Proteomes" id="UP000708208"/>
    </source>
</evidence>
<dbReference type="GO" id="GO:0060320">
    <property type="term" value="P:rejection of self pollen"/>
    <property type="evidence" value="ECO:0007669"/>
    <property type="project" value="UniProtKB-KW"/>
</dbReference>
<comment type="subcellular location">
    <subcellularLocation>
        <location evidence="1">Secreted</location>
    </subcellularLocation>
</comment>
<evidence type="ECO:0000256" key="4">
    <source>
        <dbReference type="ARBA" id="ARBA00022525"/>
    </source>
</evidence>
<evidence type="ECO:0000256" key="3">
    <source>
        <dbReference type="ARBA" id="ARBA00022471"/>
    </source>
</evidence>
<organism evidence="7 8">
    <name type="scientific">Allacma fusca</name>
    <dbReference type="NCBI Taxonomy" id="39272"/>
    <lineage>
        <taxon>Eukaryota</taxon>
        <taxon>Metazoa</taxon>
        <taxon>Ecdysozoa</taxon>
        <taxon>Arthropoda</taxon>
        <taxon>Hexapoda</taxon>
        <taxon>Collembola</taxon>
        <taxon>Symphypleona</taxon>
        <taxon>Sminthuridae</taxon>
        <taxon>Allacma</taxon>
    </lineage>
</organism>
<keyword evidence="4" id="KW-0964">Secreted</keyword>
<evidence type="ECO:0000256" key="5">
    <source>
        <dbReference type="ARBA" id="ARBA00022729"/>
    </source>
</evidence>
<evidence type="ECO:0000256" key="2">
    <source>
        <dbReference type="ARBA" id="ARBA00005581"/>
    </source>
</evidence>
<dbReference type="Proteomes" id="UP000708208">
    <property type="component" value="Unassembled WGS sequence"/>
</dbReference>
<comment type="similarity">
    <text evidence="2">Belongs to the plant self-incompatibility (S1) protein family.</text>
</comment>
<gene>
    <name evidence="7" type="ORF">AFUS01_LOCUS12546</name>
</gene>
<name>A0A8J2JTE9_9HEXA</name>
<evidence type="ECO:0000256" key="1">
    <source>
        <dbReference type="ARBA" id="ARBA00004613"/>
    </source>
</evidence>
<evidence type="ECO:0008006" key="9">
    <source>
        <dbReference type="Google" id="ProtNLM"/>
    </source>
</evidence>
<feature type="signal peptide" evidence="6">
    <location>
        <begin position="1"/>
        <end position="20"/>
    </location>
</feature>
<accession>A0A8J2JTE9</accession>
<sequence length="141" mass="15584">MGPFNYVLPLIVAFIFACSASPLKSVEDGGEILKNTVLVKCLVPYGDCKIKCWSGDDVVGPAVFKIGEEMSFTFTGLAWTKFWCEAWWGSTAYVTHPAYDAGAPRQGNHFELDNFGANLVNWQTNLAWKWQGVAPPPESFV</sequence>
<dbReference type="InterPro" id="IPR010264">
    <property type="entry name" value="Self-incomp_S1"/>
</dbReference>
<protein>
    <recommendedName>
        <fullName evidence="9">S-protein homolog</fullName>
    </recommendedName>
</protein>
<dbReference type="Pfam" id="PF05938">
    <property type="entry name" value="Self-incomp_S1"/>
    <property type="match status" value="1"/>
</dbReference>
<dbReference type="GO" id="GO:0005576">
    <property type="term" value="C:extracellular region"/>
    <property type="evidence" value="ECO:0007669"/>
    <property type="project" value="UniProtKB-SubCell"/>
</dbReference>
<comment type="caution">
    <text evidence="7">The sequence shown here is derived from an EMBL/GenBank/DDBJ whole genome shotgun (WGS) entry which is preliminary data.</text>
</comment>
<reference evidence="7" key="1">
    <citation type="submission" date="2021-06" db="EMBL/GenBank/DDBJ databases">
        <authorList>
            <person name="Hodson N. C."/>
            <person name="Mongue J. A."/>
            <person name="Jaron S. K."/>
        </authorList>
    </citation>
    <scope>NUCLEOTIDE SEQUENCE</scope>
</reference>
<keyword evidence="5 6" id="KW-0732">Signal</keyword>
<keyword evidence="3" id="KW-0713">Self-incompatibility</keyword>
<dbReference type="AlphaFoldDB" id="A0A8J2JTE9"/>